<dbReference type="InterPro" id="IPR007138">
    <property type="entry name" value="ABM_dom"/>
</dbReference>
<evidence type="ECO:0000256" key="1">
    <source>
        <dbReference type="SAM" id="SignalP"/>
    </source>
</evidence>
<dbReference type="InterPro" id="IPR011008">
    <property type="entry name" value="Dimeric_a/b-barrel"/>
</dbReference>
<dbReference type="PANTHER" id="PTHR33336">
    <property type="entry name" value="QUINOL MONOOXYGENASE YGIN-RELATED"/>
    <property type="match status" value="1"/>
</dbReference>
<organism evidence="3 4">
    <name type="scientific">Aerosakkonema funiforme FACHB-1375</name>
    <dbReference type="NCBI Taxonomy" id="2949571"/>
    <lineage>
        <taxon>Bacteria</taxon>
        <taxon>Bacillati</taxon>
        <taxon>Cyanobacteriota</taxon>
        <taxon>Cyanophyceae</taxon>
        <taxon>Oscillatoriophycideae</taxon>
        <taxon>Aerosakkonematales</taxon>
        <taxon>Aerosakkonemataceae</taxon>
        <taxon>Aerosakkonema</taxon>
    </lineage>
</organism>
<dbReference type="GO" id="GO:0004497">
    <property type="term" value="F:monooxygenase activity"/>
    <property type="evidence" value="ECO:0007669"/>
    <property type="project" value="UniProtKB-KW"/>
</dbReference>
<dbReference type="RefSeq" id="WP_190463317.1">
    <property type="nucleotide sequence ID" value="NZ_JACJPW010000012.1"/>
</dbReference>
<comment type="caution">
    <text evidence="3">The sequence shown here is derived from an EMBL/GenBank/DDBJ whole genome shotgun (WGS) entry which is preliminary data.</text>
</comment>
<dbReference type="InterPro" id="IPR050744">
    <property type="entry name" value="AI-2_Isomerase_LsrG"/>
</dbReference>
<evidence type="ECO:0000313" key="4">
    <source>
        <dbReference type="Proteomes" id="UP000641646"/>
    </source>
</evidence>
<evidence type="ECO:0000259" key="2">
    <source>
        <dbReference type="PROSITE" id="PS51725"/>
    </source>
</evidence>
<dbReference type="SUPFAM" id="SSF54909">
    <property type="entry name" value="Dimeric alpha+beta barrel"/>
    <property type="match status" value="1"/>
</dbReference>
<keyword evidence="3" id="KW-0560">Oxidoreductase</keyword>
<accession>A0A926ZF52</accession>
<dbReference type="EMBL" id="JACJPW010000012">
    <property type="protein sequence ID" value="MBD2180773.1"/>
    <property type="molecule type" value="Genomic_DNA"/>
</dbReference>
<dbReference type="PROSITE" id="PS51725">
    <property type="entry name" value="ABM"/>
    <property type="match status" value="1"/>
</dbReference>
<feature type="chain" id="PRO_5036700665" evidence="1">
    <location>
        <begin position="39"/>
        <end position="158"/>
    </location>
</feature>
<protein>
    <submittedName>
        <fullName evidence="3">Antibiotic biosynthesis monooxygenase</fullName>
    </submittedName>
</protein>
<feature type="signal peptide" evidence="1">
    <location>
        <begin position="1"/>
        <end position="38"/>
    </location>
</feature>
<dbReference type="AlphaFoldDB" id="A0A926ZF52"/>
<proteinExistence type="predicted"/>
<reference evidence="3" key="2">
    <citation type="submission" date="2020-08" db="EMBL/GenBank/DDBJ databases">
        <authorList>
            <person name="Chen M."/>
            <person name="Teng W."/>
            <person name="Zhao L."/>
            <person name="Hu C."/>
            <person name="Zhou Y."/>
            <person name="Han B."/>
            <person name="Song L."/>
            <person name="Shu W."/>
        </authorList>
    </citation>
    <scope>NUCLEOTIDE SEQUENCE</scope>
    <source>
        <strain evidence="3">FACHB-1375</strain>
    </source>
</reference>
<gene>
    <name evidence="3" type="ORF">H6G03_06595</name>
</gene>
<dbReference type="PANTHER" id="PTHR33336:SF3">
    <property type="entry name" value="ABM DOMAIN-CONTAINING PROTEIN"/>
    <property type="match status" value="1"/>
</dbReference>
<reference evidence="3" key="1">
    <citation type="journal article" date="2015" name="ISME J.">
        <title>Draft Genome Sequence of Streptomyces incarnatus NRRL8089, which Produces the Nucleoside Antibiotic Sinefungin.</title>
        <authorList>
            <person name="Oshima K."/>
            <person name="Hattori M."/>
            <person name="Shimizu H."/>
            <person name="Fukuda K."/>
            <person name="Nemoto M."/>
            <person name="Inagaki K."/>
            <person name="Tamura T."/>
        </authorList>
    </citation>
    <scope>NUCLEOTIDE SEQUENCE</scope>
    <source>
        <strain evidence="3">FACHB-1375</strain>
    </source>
</reference>
<evidence type="ECO:0000313" key="3">
    <source>
        <dbReference type="EMBL" id="MBD2180773.1"/>
    </source>
</evidence>
<keyword evidence="3" id="KW-0503">Monooxygenase</keyword>
<dbReference type="Pfam" id="PF03992">
    <property type="entry name" value="ABM"/>
    <property type="match status" value="1"/>
</dbReference>
<keyword evidence="1" id="KW-0732">Signal</keyword>
<keyword evidence="4" id="KW-1185">Reference proteome</keyword>
<feature type="domain" description="ABM" evidence="2">
    <location>
        <begin position="54"/>
        <end position="143"/>
    </location>
</feature>
<dbReference type="Gene3D" id="3.30.70.100">
    <property type="match status" value="1"/>
</dbReference>
<dbReference type="Proteomes" id="UP000641646">
    <property type="component" value="Unassembled WGS sequence"/>
</dbReference>
<sequence length="158" mass="18017">MEKMRQTYLFSRVRVIKTVVLLGLAIASAAIFSSKAFAQVSTTNQQNTNTNLPLVVVNRFEIYPEQRELFLKLAKEALELTPNEPGCITYGFYEQPTAQNSFIYYEEWKDKAALVEHLQKPYVKPLLANFSKIVKKNFATRIYDTSSVSNELPISIGK</sequence>
<name>A0A926ZF52_9CYAN</name>